<organism evidence="1 2">
    <name type="scientific">Pluteus cervinus</name>
    <dbReference type="NCBI Taxonomy" id="181527"/>
    <lineage>
        <taxon>Eukaryota</taxon>
        <taxon>Fungi</taxon>
        <taxon>Dikarya</taxon>
        <taxon>Basidiomycota</taxon>
        <taxon>Agaricomycotina</taxon>
        <taxon>Agaricomycetes</taxon>
        <taxon>Agaricomycetidae</taxon>
        <taxon>Agaricales</taxon>
        <taxon>Pluteineae</taxon>
        <taxon>Pluteaceae</taxon>
        <taxon>Pluteus</taxon>
    </lineage>
</organism>
<accession>A0ACD3A0E8</accession>
<protein>
    <submittedName>
        <fullName evidence="1">Uncharacterized protein</fullName>
    </submittedName>
</protein>
<keyword evidence="2" id="KW-1185">Reference proteome</keyword>
<sequence length="328" mass="35186">MSLNLTLDALLNFTPGTEPGELIPFLEFRLSGSGEIFEHAQFLPAVHEISHIFRARIMAIYGQQLPSRVVLPAEPTQNSTEPTSPPVNLSGPAPPPSPVQRSRPVPQSTGDASNSRTTPTSTMGASRSNSSTTSRAARNENSNFSPLATRPVSSQTPNARATPRNVSSSSSEGYWDGVGGEQNLSRAVGHEIDMKANVANTVLHDAKRSTAGQQRAGQHVQARTQDARSTTSSPFTSVPSSTLSTPLSTPTSSTNSLPSVQASPRGIVNDVHIREALRNFRLRQSVFQELRVIAPQYDGGDTQYYEEHADLPEDQAPSSSSSSSSRRV</sequence>
<dbReference type="EMBL" id="ML209060">
    <property type="protein sequence ID" value="TFK59170.1"/>
    <property type="molecule type" value="Genomic_DNA"/>
</dbReference>
<gene>
    <name evidence="1" type="ORF">BDN72DRAFT_906098</name>
</gene>
<evidence type="ECO:0000313" key="1">
    <source>
        <dbReference type="EMBL" id="TFK59170.1"/>
    </source>
</evidence>
<evidence type="ECO:0000313" key="2">
    <source>
        <dbReference type="Proteomes" id="UP000308600"/>
    </source>
</evidence>
<reference evidence="1 2" key="1">
    <citation type="journal article" date="2019" name="Nat. Ecol. Evol.">
        <title>Megaphylogeny resolves global patterns of mushroom evolution.</title>
        <authorList>
            <person name="Varga T."/>
            <person name="Krizsan K."/>
            <person name="Foldi C."/>
            <person name="Dima B."/>
            <person name="Sanchez-Garcia M."/>
            <person name="Sanchez-Ramirez S."/>
            <person name="Szollosi G.J."/>
            <person name="Szarkandi J.G."/>
            <person name="Papp V."/>
            <person name="Albert L."/>
            <person name="Andreopoulos W."/>
            <person name="Angelini C."/>
            <person name="Antonin V."/>
            <person name="Barry K.W."/>
            <person name="Bougher N.L."/>
            <person name="Buchanan P."/>
            <person name="Buyck B."/>
            <person name="Bense V."/>
            <person name="Catcheside P."/>
            <person name="Chovatia M."/>
            <person name="Cooper J."/>
            <person name="Damon W."/>
            <person name="Desjardin D."/>
            <person name="Finy P."/>
            <person name="Geml J."/>
            <person name="Haridas S."/>
            <person name="Hughes K."/>
            <person name="Justo A."/>
            <person name="Karasinski D."/>
            <person name="Kautmanova I."/>
            <person name="Kiss B."/>
            <person name="Kocsube S."/>
            <person name="Kotiranta H."/>
            <person name="LaButti K.M."/>
            <person name="Lechner B.E."/>
            <person name="Liimatainen K."/>
            <person name="Lipzen A."/>
            <person name="Lukacs Z."/>
            <person name="Mihaltcheva S."/>
            <person name="Morgado L.N."/>
            <person name="Niskanen T."/>
            <person name="Noordeloos M.E."/>
            <person name="Ohm R.A."/>
            <person name="Ortiz-Santana B."/>
            <person name="Ovrebo C."/>
            <person name="Racz N."/>
            <person name="Riley R."/>
            <person name="Savchenko A."/>
            <person name="Shiryaev A."/>
            <person name="Soop K."/>
            <person name="Spirin V."/>
            <person name="Szebenyi C."/>
            <person name="Tomsovsky M."/>
            <person name="Tulloss R.E."/>
            <person name="Uehling J."/>
            <person name="Grigoriev I.V."/>
            <person name="Vagvolgyi C."/>
            <person name="Papp T."/>
            <person name="Martin F.M."/>
            <person name="Miettinen O."/>
            <person name="Hibbett D.S."/>
            <person name="Nagy L.G."/>
        </authorList>
    </citation>
    <scope>NUCLEOTIDE SEQUENCE [LARGE SCALE GENOMIC DNA]</scope>
    <source>
        <strain evidence="1 2">NL-1719</strain>
    </source>
</reference>
<name>A0ACD3A0E8_9AGAR</name>
<proteinExistence type="predicted"/>
<dbReference type="Proteomes" id="UP000308600">
    <property type="component" value="Unassembled WGS sequence"/>
</dbReference>